<dbReference type="RefSeq" id="WP_068752857.1">
    <property type="nucleotide sequence ID" value="NZ_MBQD01000027.1"/>
</dbReference>
<reference evidence="2" key="1">
    <citation type="submission" date="2016-07" db="EMBL/GenBank/DDBJ databases">
        <authorList>
            <person name="Florea S."/>
            <person name="Webb J.S."/>
            <person name="Jaromczyk J."/>
            <person name="Schardl C.L."/>
        </authorList>
    </citation>
    <scope>NUCLEOTIDE SEQUENCE [LARGE SCALE GENOMIC DNA]</scope>
    <source>
        <strain evidence="2">IPBSL-7</strain>
    </source>
</reference>
<organism evidence="1 2">
    <name type="scientific">Tessaracoccus lapidicaptus</name>
    <dbReference type="NCBI Taxonomy" id="1427523"/>
    <lineage>
        <taxon>Bacteria</taxon>
        <taxon>Bacillati</taxon>
        <taxon>Actinomycetota</taxon>
        <taxon>Actinomycetes</taxon>
        <taxon>Propionibacteriales</taxon>
        <taxon>Propionibacteriaceae</taxon>
        <taxon>Tessaracoccus</taxon>
    </lineage>
</organism>
<dbReference type="EMBL" id="MBQD01000027">
    <property type="protein sequence ID" value="OCL30932.1"/>
    <property type="molecule type" value="Genomic_DNA"/>
</dbReference>
<name>A0A1C0AGW0_9ACTN</name>
<protein>
    <submittedName>
        <fullName evidence="1">Uncharacterized protein</fullName>
    </submittedName>
</protein>
<evidence type="ECO:0000313" key="2">
    <source>
        <dbReference type="Proteomes" id="UP000093501"/>
    </source>
</evidence>
<comment type="caution">
    <text evidence="1">The sequence shown here is derived from an EMBL/GenBank/DDBJ whole genome shotgun (WGS) entry which is preliminary data.</text>
</comment>
<evidence type="ECO:0000313" key="1">
    <source>
        <dbReference type="EMBL" id="OCL30932.1"/>
    </source>
</evidence>
<dbReference type="AlphaFoldDB" id="A0A1C0AGW0"/>
<dbReference type="Proteomes" id="UP000093501">
    <property type="component" value="Unassembled WGS sequence"/>
</dbReference>
<keyword evidence="2" id="KW-1185">Reference proteome</keyword>
<gene>
    <name evidence="1" type="ORF">BCR15_10755</name>
</gene>
<sequence length="99" mass="10076">MRPDDAFVVFRLLDHANDLMAQAGEVCDWAALDVVAAWVLAGDVAAGSASVAVELPASVEGCLDAAVQRVLEWDTGTLAPSARALVGVLLAVDLSTGGA</sequence>
<proteinExistence type="predicted"/>
<accession>A0A1C0AGW0</accession>